<dbReference type="RefSeq" id="WP_369167860.1">
    <property type="nucleotide sequence ID" value="NZ_CP163439.1"/>
</dbReference>
<evidence type="ECO:0000313" key="1">
    <source>
        <dbReference type="EMBL" id="XDQ33309.1"/>
    </source>
</evidence>
<dbReference type="AlphaFoldDB" id="A0AB39PS55"/>
<dbReference type="EMBL" id="CP163439">
    <property type="protein sequence ID" value="XDQ33309.1"/>
    <property type="molecule type" value="Genomic_DNA"/>
</dbReference>
<sequence>MTAPIKPIAALDVPLAAVEADTRLQSLLAAPPMGHTPQLQPDAWYERVFDLLACAHPDTCTCAPEEASNA</sequence>
<gene>
    <name evidence="1" type="ORF">AB5J49_08250</name>
</gene>
<accession>A0AB39PS55</accession>
<protein>
    <submittedName>
        <fullName evidence="1">Uncharacterized protein</fullName>
    </submittedName>
</protein>
<organism evidence="1">
    <name type="scientific">Streptomyces sp. R28</name>
    <dbReference type="NCBI Taxonomy" id="3238628"/>
    <lineage>
        <taxon>Bacteria</taxon>
        <taxon>Bacillati</taxon>
        <taxon>Actinomycetota</taxon>
        <taxon>Actinomycetes</taxon>
        <taxon>Kitasatosporales</taxon>
        <taxon>Streptomycetaceae</taxon>
        <taxon>Streptomyces</taxon>
    </lineage>
</organism>
<reference evidence="1" key="1">
    <citation type="submission" date="2024-07" db="EMBL/GenBank/DDBJ databases">
        <authorList>
            <person name="Yu S.T."/>
        </authorList>
    </citation>
    <scope>NUCLEOTIDE SEQUENCE</scope>
    <source>
        <strain evidence="1">R28</strain>
    </source>
</reference>
<proteinExistence type="predicted"/>
<name>A0AB39PS55_9ACTN</name>